<dbReference type="Gene3D" id="3.40.50.1820">
    <property type="entry name" value="alpha/beta hydrolase"/>
    <property type="match status" value="1"/>
</dbReference>
<evidence type="ECO:0000259" key="1">
    <source>
        <dbReference type="Pfam" id="PF00561"/>
    </source>
</evidence>
<dbReference type="PANTHER" id="PTHR43798:SF33">
    <property type="entry name" value="HYDROLASE, PUTATIVE (AFU_ORTHOLOGUE AFUA_2G14860)-RELATED"/>
    <property type="match status" value="1"/>
</dbReference>
<dbReference type="InterPro" id="IPR000073">
    <property type="entry name" value="AB_hydrolase_1"/>
</dbReference>
<sequence>MRPRLHFDVHEGDGPPLLLVHGFMSSRAQWAANLPALKRVASPVTVELWGHGRSPVPEDPALHDPRAYAEQFEAIRNEIGGESWYAVGQSFGAGLTLRYSLLCPEALFGQAFTNSLSGLASDGPDAAAERAARLRGLFAAGAPLTELPFHPRNGRRLHPAVRAALEADAGLLTPAGLLGCIEGSRPTLSVLGDLERIAVPTLMVVGVWEKAFLPLAALAQARLPGLRTVRLDGGHSINAEAVAAFDAALAAHLADCRAAEPARKAAP</sequence>
<keyword evidence="2" id="KW-0378">Hydrolase</keyword>
<evidence type="ECO:0000313" key="3">
    <source>
        <dbReference type="Proteomes" id="UP001595528"/>
    </source>
</evidence>
<gene>
    <name evidence="2" type="ORF">ACFOGJ_07675</name>
</gene>
<accession>A0ABV7KXI9</accession>
<dbReference type="InterPro" id="IPR050266">
    <property type="entry name" value="AB_hydrolase_sf"/>
</dbReference>
<dbReference type="SUPFAM" id="SSF53474">
    <property type="entry name" value="alpha/beta-Hydrolases"/>
    <property type="match status" value="1"/>
</dbReference>
<reference evidence="3" key="1">
    <citation type="journal article" date="2019" name="Int. J. Syst. Evol. Microbiol.">
        <title>The Global Catalogue of Microorganisms (GCM) 10K type strain sequencing project: providing services to taxonomists for standard genome sequencing and annotation.</title>
        <authorList>
            <consortium name="The Broad Institute Genomics Platform"/>
            <consortium name="The Broad Institute Genome Sequencing Center for Infectious Disease"/>
            <person name="Wu L."/>
            <person name="Ma J."/>
        </authorList>
    </citation>
    <scope>NUCLEOTIDE SEQUENCE [LARGE SCALE GENOMIC DNA]</scope>
    <source>
        <strain evidence="3">KCTC 42964</strain>
    </source>
</reference>
<dbReference type="Pfam" id="PF00561">
    <property type="entry name" value="Abhydrolase_1"/>
    <property type="match status" value="1"/>
</dbReference>
<evidence type="ECO:0000313" key="2">
    <source>
        <dbReference type="EMBL" id="MFC3227101.1"/>
    </source>
</evidence>
<protein>
    <submittedName>
        <fullName evidence="2">Alpha/beta fold hydrolase</fullName>
    </submittedName>
</protein>
<feature type="domain" description="AB hydrolase-1" evidence="1">
    <location>
        <begin position="15"/>
        <end position="105"/>
    </location>
</feature>
<name>A0ABV7KXI9_9PROT</name>
<dbReference type="EMBL" id="JBHRTR010000020">
    <property type="protein sequence ID" value="MFC3227101.1"/>
    <property type="molecule type" value="Genomic_DNA"/>
</dbReference>
<dbReference type="PANTHER" id="PTHR43798">
    <property type="entry name" value="MONOACYLGLYCEROL LIPASE"/>
    <property type="match status" value="1"/>
</dbReference>
<dbReference type="Proteomes" id="UP001595528">
    <property type="component" value="Unassembled WGS sequence"/>
</dbReference>
<dbReference type="GO" id="GO:0016787">
    <property type="term" value="F:hydrolase activity"/>
    <property type="evidence" value="ECO:0007669"/>
    <property type="project" value="UniProtKB-KW"/>
</dbReference>
<keyword evidence="3" id="KW-1185">Reference proteome</keyword>
<dbReference type="InterPro" id="IPR029058">
    <property type="entry name" value="AB_hydrolase_fold"/>
</dbReference>
<dbReference type="RefSeq" id="WP_379899266.1">
    <property type="nucleotide sequence ID" value="NZ_JBHRTR010000020.1"/>
</dbReference>
<proteinExistence type="predicted"/>
<comment type="caution">
    <text evidence="2">The sequence shown here is derived from an EMBL/GenBank/DDBJ whole genome shotgun (WGS) entry which is preliminary data.</text>
</comment>
<organism evidence="2 3">
    <name type="scientific">Marinibaculum pumilum</name>
    <dbReference type="NCBI Taxonomy" id="1766165"/>
    <lineage>
        <taxon>Bacteria</taxon>
        <taxon>Pseudomonadati</taxon>
        <taxon>Pseudomonadota</taxon>
        <taxon>Alphaproteobacteria</taxon>
        <taxon>Rhodospirillales</taxon>
        <taxon>Rhodospirillaceae</taxon>
        <taxon>Marinibaculum</taxon>
    </lineage>
</organism>